<evidence type="ECO:0000313" key="2">
    <source>
        <dbReference type="Proteomes" id="UP000177932"/>
    </source>
</evidence>
<reference evidence="1 2" key="1">
    <citation type="journal article" date="2016" name="Nat. Commun.">
        <title>Thousands of microbial genomes shed light on interconnected biogeochemical processes in an aquifer system.</title>
        <authorList>
            <person name="Anantharaman K."/>
            <person name="Brown C.T."/>
            <person name="Hug L.A."/>
            <person name="Sharon I."/>
            <person name="Castelle C.J."/>
            <person name="Probst A.J."/>
            <person name="Thomas B.C."/>
            <person name="Singh A."/>
            <person name="Wilkins M.J."/>
            <person name="Karaoz U."/>
            <person name="Brodie E.L."/>
            <person name="Williams K.H."/>
            <person name="Hubbard S.S."/>
            <person name="Banfield J.F."/>
        </authorList>
    </citation>
    <scope>NUCLEOTIDE SEQUENCE [LARGE SCALE GENOMIC DNA]</scope>
</reference>
<dbReference type="STRING" id="1802158.A2827_03640"/>
<dbReference type="PANTHER" id="PTHR42866">
    <property type="entry name" value="3-DEOXY-MANNO-OCTULOSONATE CYTIDYLYLTRANSFERASE"/>
    <property type="match status" value="1"/>
</dbReference>
<dbReference type="InterPro" id="IPR003329">
    <property type="entry name" value="Cytidylyl_trans"/>
</dbReference>
<evidence type="ECO:0000313" key="1">
    <source>
        <dbReference type="EMBL" id="OGZ57351.1"/>
    </source>
</evidence>
<evidence type="ECO:0008006" key="3">
    <source>
        <dbReference type="Google" id="ProtNLM"/>
    </source>
</evidence>
<gene>
    <name evidence="1" type="ORF">A2827_03640</name>
</gene>
<dbReference type="GO" id="GO:0005829">
    <property type="term" value="C:cytosol"/>
    <property type="evidence" value="ECO:0007669"/>
    <property type="project" value="TreeGrafter"/>
</dbReference>
<dbReference type="CDD" id="cd02518">
    <property type="entry name" value="GT2_SpsF"/>
    <property type="match status" value="1"/>
</dbReference>
<organism evidence="1 2">
    <name type="scientific">Candidatus Spechtbacteria bacterium RIFCSPHIGHO2_01_FULL_43_30</name>
    <dbReference type="NCBI Taxonomy" id="1802158"/>
    <lineage>
        <taxon>Bacteria</taxon>
        <taxon>Candidatus Spechtiibacteriota</taxon>
    </lineage>
</organism>
<comment type="caution">
    <text evidence="1">The sequence shown here is derived from an EMBL/GenBank/DDBJ whole genome shotgun (WGS) entry which is preliminary data.</text>
</comment>
<dbReference type="Proteomes" id="UP000177932">
    <property type="component" value="Unassembled WGS sequence"/>
</dbReference>
<dbReference type="InterPro" id="IPR029044">
    <property type="entry name" value="Nucleotide-diphossugar_trans"/>
</dbReference>
<dbReference type="SUPFAM" id="SSF53448">
    <property type="entry name" value="Nucleotide-diphospho-sugar transferases"/>
    <property type="match status" value="1"/>
</dbReference>
<proteinExistence type="predicted"/>
<dbReference type="Pfam" id="PF02348">
    <property type="entry name" value="CTP_transf_3"/>
    <property type="match status" value="1"/>
</dbReference>
<protein>
    <recommendedName>
        <fullName evidence="3">Acylneuraminate cytidylyltransferase</fullName>
    </recommendedName>
</protein>
<dbReference type="EMBL" id="MHOD01000032">
    <property type="protein sequence ID" value="OGZ57351.1"/>
    <property type="molecule type" value="Genomic_DNA"/>
</dbReference>
<name>A0A1G2H568_9BACT</name>
<sequence>MKLKTDIIIQARMGSGRLPGKVMKNLCGYPMLYHVVKRARGAVLADDVVVATTVLKQDDVVEKFCAENGIKYFRGSEEDVLDRYYSTAKCFDSDIIVRVTSDCPLIDPAIIDECIKKFAEHKGVDYLSNISIRTFPRGLDTEVFSFKALEIAHKNAEEKYEREHVTPYIWENKKGEFKIGEPVEASDEYRRDYRLTVDYGEDFQLVAEIYKALYNGSGIINVKDALLFLDKNPEIASINAHCEQIALKP</sequence>
<dbReference type="Gene3D" id="3.90.550.10">
    <property type="entry name" value="Spore Coat Polysaccharide Biosynthesis Protein SpsA, Chain A"/>
    <property type="match status" value="1"/>
</dbReference>
<dbReference type="PANTHER" id="PTHR42866:SF1">
    <property type="entry name" value="SPORE COAT POLYSACCHARIDE BIOSYNTHESIS PROTEIN SPSF"/>
    <property type="match status" value="1"/>
</dbReference>
<accession>A0A1G2H568</accession>
<dbReference type="AlphaFoldDB" id="A0A1G2H568"/>